<evidence type="ECO:0000256" key="1">
    <source>
        <dbReference type="SAM" id="MobiDB-lite"/>
    </source>
</evidence>
<dbReference type="PRINTS" id="PR00625">
    <property type="entry name" value="JDOMAIN"/>
</dbReference>
<feature type="domain" description="J" evidence="2">
    <location>
        <begin position="500"/>
        <end position="565"/>
    </location>
</feature>
<evidence type="ECO:0000259" key="2">
    <source>
        <dbReference type="PROSITE" id="PS50076"/>
    </source>
</evidence>
<reference evidence="4 5" key="2">
    <citation type="submission" date="2024-05" db="EMBL/GenBank/DDBJ databases">
        <authorList>
            <person name="Chen Y."/>
            <person name="Shah S."/>
            <person name="Dougan E. K."/>
            <person name="Thang M."/>
            <person name="Chan C."/>
        </authorList>
    </citation>
    <scope>NUCLEOTIDE SEQUENCE [LARGE SCALE GENOMIC DNA]</scope>
</reference>
<feature type="region of interest" description="Disordered" evidence="1">
    <location>
        <begin position="325"/>
        <end position="359"/>
    </location>
</feature>
<accession>A0A9P1G5E7</accession>
<dbReference type="CDD" id="cd06257">
    <property type="entry name" value="DnaJ"/>
    <property type="match status" value="1"/>
</dbReference>
<protein>
    <submittedName>
        <fullName evidence="4">DnaJ-related protein SCJ1</fullName>
    </submittedName>
</protein>
<evidence type="ECO:0000313" key="5">
    <source>
        <dbReference type="Proteomes" id="UP001152797"/>
    </source>
</evidence>
<dbReference type="SMART" id="SM00271">
    <property type="entry name" value="DnaJ"/>
    <property type="match status" value="1"/>
</dbReference>
<dbReference type="AlphaFoldDB" id="A0A9P1G5E7"/>
<dbReference type="EMBL" id="CAMXCT010002483">
    <property type="protein sequence ID" value="CAI3998465.1"/>
    <property type="molecule type" value="Genomic_DNA"/>
</dbReference>
<keyword evidence="5" id="KW-1185">Reference proteome</keyword>
<dbReference type="PROSITE" id="PS50076">
    <property type="entry name" value="DNAJ_2"/>
    <property type="match status" value="1"/>
</dbReference>
<dbReference type="EMBL" id="CAMXCT030002483">
    <property type="protein sequence ID" value="CAL4785777.1"/>
    <property type="molecule type" value="Genomic_DNA"/>
</dbReference>
<dbReference type="EMBL" id="CAMXCT020002483">
    <property type="protein sequence ID" value="CAL1151840.1"/>
    <property type="molecule type" value="Genomic_DNA"/>
</dbReference>
<dbReference type="InterPro" id="IPR036869">
    <property type="entry name" value="J_dom_sf"/>
</dbReference>
<evidence type="ECO:0000313" key="3">
    <source>
        <dbReference type="EMBL" id="CAI3998465.1"/>
    </source>
</evidence>
<evidence type="ECO:0000313" key="4">
    <source>
        <dbReference type="EMBL" id="CAL4785777.1"/>
    </source>
</evidence>
<comment type="caution">
    <text evidence="3">The sequence shown here is derived from an EMBL/GenBank/DDBJ whole genome shotgun (WGS) entry which is preliminary data.</text>
</comment>
<dbReference type="Proteomes" id="UP001152797">
    <property type="component" value="Unassembled WGS sequence"/>
</dbReference>
<gene>
    <name evidence="3" type="ORF">C1SCF055_LOCUS24761</name>
</gene>
<sequence length="643" mass="70335">MRSSCVAHAASAFGQHATENHALLKPSLEKMIRGDDGHLQTDLEQVRSYNLSRSHATSCPVALLPQLLTQEQKVLTYNMCPRCTVTGLKRRPGLCPEELKGAASQQSMALATSRIGRLTGLGCDQSDGQCQALTKGSYRHAVPPLPSFLKHAEEKLKIEARNEHDNPSAKLMKPEEARNWCKFRPLVDWKLRRPAAQKPVCLLQLLQEVGVGYVIQAPSASVTKRAAGSPKEAFGGLETQVAGASYLMQAPCASASSKGKSVESPKEAFGGLETQVAGASYLMQAPCASASSKGKSVESPKEAFGGLETQVAGTSYLIQAPCASTSSKGKSVESPKEACGGLETQVAEESPESPKCSTSPQAKSLFRCPECNAFVSSMEEALKHCGTLGDGGQPTSPSCLPSGEAIAFDEQGRMLIVRVTQPTGERETVVRLPDGQQRTFDASSVKKMIESPEKEVSEFLENLSHTELRGLVHEVGQRLLEGSRLYHSRLAELDRLGEMSNMKFFDLDENATMRDLDNAYRKLAKKMHPDKNGGTDEAKQRFQAMKERYEALKKKLSEDNVDKESEGRKNEEPEEREPKEKNEKKDKKEDSNDDAKSIEYDPSNKESMVSTVVKMAGQLKNIDVQMDILLKELSRMSQHPEGT</sequence>
<dbReference type="OrthoDB" id="421275at2759"/>
<dbReference type="InterPro" id="IPR001623">
    <property type="entry name" value="DnaJ_domain"/>
</dbReference>
<feature type="region of interest" description="Disordered" evidence="1">
    <location>
        <begin position="553"/>
        <end position="607"/>
    </location>
</feature>
<name>A0A9P1G5E7_9DINO</name>
<reference evidence="3" key="1">
    <citation type="submission" date="2022-10" db="EMBL/GenBank/DDBJ databases">
        <authorList>
            <person name="Chen Y."/>
            <person name="Dougan E. K."/>
            <person name="Chan C."/>
            <person name="Rhodes N."/>
            <person name="Thang M."/>
        </authorList>
    </citation>
    <scope>NUCLEOTIDE SEQUENCE</scope>
</reference>
<dbReference type="Pfam" id="PF00226">
    <property type="entry name" value="DnaJ"/>
    <property type="match status" value="1"/>
</dbReference>
<feature type="compositionally biased region" description="Basic and acidic residues" evidence="1">
    <location>
        <begin position="553"/>
        <end position="604"/>
    </location>
</feature>
<organism evidence="3">
    <name type="scientific">Cladocopium goreaui</name>
    <dbReference type="NCBI Taxonomy" id="2562237"/>
    <lineage>
        <taxon>Eukaryota</taxon>
        <taxon>Sar</taxon>
        <taxon>Alveolata</taxon>
        <taxon>Dinophyceae</taxon>
        <taxon>Suessiales</taxon>
        <taxon>Symbiodiniaceae</taxon>
        <taxon>Cladocopium</taxon>
    </lineage>
</organism>
<dbReference type="SUPFAM" id="SSF46565">
    <property type="entry name" value="Chaperone J-domain"/>
    <property type="match status" value="1"/>
</dbReference>
<dbReference type="Gene3D" id="1.10.287.110">
    <property type="entry name" value="DnaJ domain"/>
    <property type="match status" value="1"/>
</dbReference>
<proteinExistence type="predicted"/>